<dbReference type="EMBL" id="JAWWNJ010000003">
    <property type="protein sequence ID" value="KAK7059574.1"/>
    <property type="molecule type" value="Genomic_DNA"/>
</dbReference>
<protein>
    <submittedName>
        <fullName evidence="1">Uncharacterized protein</fullName>
    </submittedName>
</protein>
<organism evidence="1 2">
    <name type="scientific">Favolaschia claudopus</name>
    <dbReference type="NCBI Taxonomy" id="2862362"/>
    <lineage>
        <taxon>Eukaryota</taxon>
        <taxon>Fungi</taxon>
        <taxon>Dikarya</taxon>
        <taxon>Basidiomycota</taxon>
        <taxon>Agaricomycotina</taxon>
        <taxon>Agaricomycetes</taxon>
        <taxon>Agaricomycetidae</taxon>
        <taxon>Agaricales</taxon>
        <taxon>Marasmiineae</taxon>
        <taxon>Mycenaceae</taxon>
        <taxon>Favolaschia</taxon>
    </lineage>
</organism>
<evidence type="ECO:0000313" key="2">
    <source>
        <dbReference type="Proteomes" id="UP001362999"/>
    </source>
</evidence>
<dbReference type="AlphaFoldDB" id="A0AAW0E7S4"/>
<dbReference type="Proteomes" id="UP001362999">
    <property type="component" value="Unassembled WGS sequence"/>
</dbReference>
<evidence type="ECO:0000313" key="1">
    <source>
        <dbReference type="EMBL" id="KAK7059574.1"/>
    </source>
</evidence>
<accession>A0AAW0E7S4</accession>
<reference evidence="1 2" key="1">
    <citation type="journal article" date="2024" name="J Genomics">
        <title>Draft genome sequencing and assembly of Favolaschia claudopus CIRM-BRFM 2984 isolated from oak limbs.</title>
        <authorList>
            <person name="Navarro D."/>
            <person name="Drula E."/>
            <person name="Chaduli D."/>
            <person name="Cazenave R."/>
            <person name="Ahrendt S."/>
            <person name="Wang J."/>
            <person name="Lipzen A."/>
            <person name="Daum C."/>
            <person name="Barry K."/>
            <person name="Grigoriev I.V."/>
            <person name="Favel A."/>
            <person name="Rosso M.N."/>
            <person name="Martin F."/>
        </authorList>
    </citation>
    <scope>NUCLEOTIDE SEQUENCE [LARGE SCALE GENOMIC DNA]</scope>
    <source>
        <strain evidence="1 2">CIRM-BRFM 2984</strain>
    </source>
</reference>
<gene>
    <name evidence="1" type="ORF">R3P38DRAFT_2495738</name>
</gene>
<sequence length="120" mass="13411">RTNAQKLELVLESIQDQGWTLGCFLYKLFRAKDDEGNEVHRSQTHSQMVSIFLAGRANETVADIVSEWMMHPDGRLPSSSPNSDLSFSTTIPYTEIRPVRAALTSFAVQSNVGRQGLDIQ</sequence>
<proteinExistence type="predicted"/>
<name>A0AAW0E7S4_9AGAR</name>
<comment type="caution">
    <text evidence="1">The sequence shown here is derived from an EMBL/GenBank/DDBJ whole genome shotgun (WGS) entry which is preliminary data.</text>
</comment>
<feature type="non-terminal residue" evidence="1">
    <location>
        <position position="1"/>
    </location>
</feature>
<keyword evidence="2" id="KW-1185">Reference proteome</keyword>